<dbReference type="SUPFAM" id="SSF48452">
    <property type="entry name" value="TPR-like"/>
    <property type="match status" value="1"/>
</dbReference>
<evidence type="ECO:0000313" key="4">
    <source>
        <dbReference type="EMBL" id="CAL4073261.1"/>
    </source>
</evidence>
<dbReference type="AlphaFoldDB" id="A0AAV2Q6M7"/>
<name>A0AAV2Q6M7_MEGNR</name>
<reference evidence="4 5" key="1">
    <citation type="submission" date="2024-05" db="EMBL/GenBank/DDBJ databases">
        <authorList>
            <person name="Wallberg A."/>
        </authorList>
    </citation>
    <scope>NUCLEOTIDE SEQUENCE [LARGE SCALE GENOMIC DNA]</scope>
</reference>
<dbReference type="InterPro" id="IPR019183">
    <property type="entry name" value="NAA25_NatB_aux_su"/>
</dbReference>
<evidence type="ECO:0000256" key="2">
    <source>
        <dbReference type="ARBA" id="ARBA00022803"/>
    </source>
</evidence>
<dbReference type="PANTHER" id="PTHR22767:SF3">
    <property type="entry name" value="N-ALPHA-ACETYLTRANSFERASE 25, NATB AUXILIARY SUBUNIT"/>
    <property type="match status" value="1"/>
</dbReference>
<keyword evidence="2" id="KW-0802">TPR repeat</keyword>
<dbReference type="InterPro" id="IPR011990">
    <property type="entry name" value="TPR-like_helical_dom_sf"/>
</dbReference>
<organism evidence="4 5">
    <name type="scientific">Meganyctiphanes norvegica</name>
    <name type="common">Northern krill</name>
    <name type="synonym">Thysanopoda norvegica</name>
    <dbReference type="NCBI Taxonomy" id="48144"/>
    <lineage>
        <taxon>Eukaryota</taxon>
        <taxon>Metazoa</taxon>
        <taxon>Ecdysozoa</taxon>
        <taxon>Arthropoda</taxon>
        <taxon>Crustacea</taxon>
        <taxon>Multicrustacea</taxon>
        <taxon>Malacostraca</taxon>
        <taxon>Eumalacostraca</taxon>
        <taxon>Eucarida</taxon>
        <taxon>Euphausiacea</taxon>
        <taxon>Euphausiidae</taxon>
        <taxon>Meganyctiphanes</taxon>
    </lineage>
</organism>
<keyword evidence="5" id="KW-1185">Reference proteome</keyword>
<comment type="similarity">
    <text evidence="1">Belongs to the MDM20/NAA25 family.</text>
</comment>
<dbReference type="GO" id="GO:0031416">
    <property type="term" value="C:NatB complex"/>
    <property type="evidence" value="ECO:0007669"/>
    <property type="project" value="TreeGrafter"/>
</dbReference>
<dbReference type="PANTHER" id="PTHR22767">
    <property type="entry name" value="N-TERMINAL ACETYLTRANSFERASE-RELATED"/>
    <property type="match status" value="1"/>
</dbReference>
<evidence type="ECO:0000313" key="5">
    <source>
        <dbReference type="Proteomes" id="UP001497623"/>
    </source>
</evidence>
<accession>A0AAV2Q6M7</accession>
<evidence type="ECO:0000256" key="3">
    <source>
        <dbReference type="ARBA" id="ARBA00029872"/>
    </source>
</evidence>
<comment type="caution">
    <text evidence="4">The sequence shown here is derived from an EMBL/GenBank/DDBJ whole genome shotgun (WGS) entry which is preliminary data.</text>
</comment>
<dbReference type="Proteomes" id="UP001497623">
    <property type="component" value="Unassembled WGS sequence"/>
</dbReference>
<proteinExistence type="inferred from homology"/>
<sequence length="995" mass="113150">CTNMAGRAHVDDSVIERRLRPIYEWLDTGNNKKAVQEADKVLRKQSNLHCARVLKGLAQLRLGKKEECQSAISAVIKEGPTDEATLQALTICFRELHQPEEICKVYEAAVKTEPKNEELLSHLFMSYVRIGDYKQQQKTAMHLYKLKPKNPYYFWAVMSHVMQAHRSGDALVQKVSLPLAERMVHKFVTEGKIEAEAEVLTYLHILEIQGKWSEALEVLDSPLAGKIVQQPQNFLQLKRASYLANLKSWTDASQVYRTLIAQEPDNWQHYEEYIRCSLEMWANNETEDTNSHDNHLEEVSRFLHEMQRATIDEASKHRAPRLGLLHLALMLHKQGLDDDIPRLAGDIIELLYQHVKSYGDKMCCYGDIVNFLPLLEEDQINTFLERIYVLVELDSEGVPENVLSIYRHHCWLQLKESLGKQNLLCSKHLELADSLVNLYHQTKHFSSDMAATDIRPNDTYLIIAAHNYLAAIKKSLLKKENTNGEFENDIDVYPLIPKFCAILEHGIEVSKANFQLKLLLIKFYNMQGALSASHIVYENLELKHIQLDTLGHVLALQMTDGAHFTAAEEIFNTTLKFFMANNKDTSDPLISSYKYGSLTRIPEFVDFRERLNNSLHFATVRAELMILELTSKVSSPLAILATFSGMGENELKIEKSKTTRDSMTDDRPARMLLLWASHRLRLQEEAIEKSREADIAMLWLRKLILELLAVATSLSTFPEQEKIARDNKENSCVNGCVSKSSSAELIDVTSLLQKRYQESLLLPSLNSAQFPIQAADISRIYLYSSSGYVPAIVKHAELLQVIHKCTQDSISQDSWSEESLKSSRDSVEQLLTEQQLVLSQIQSRPGTILPHSNTQALAHLTHCLQTVGIIVILLGSCSDILKPVKAQVIKKSKKRRDPVVLPEMIGHFNSYLCLMINRLEEVSSAVEELHLSIEVSMKSNISSSYNYINIDEVPHNSSMDLESVCQRIESSLLSSLQQISAAMKSKVKYIRTLQL</sequence>
<gene>
    <name evidence="4" type="ORF">MNOR_LOCUS9072</name>
</gene>
<evidence type="ECO:0000256" key="1">
    <source>
        <dbReference type="ARBA" id="ARBA00006298"/>
    </source>
</evidence>
<dbReference type="Pfam" id="PF09797">
    <property type="entry name" value="NatB_MDM20"/>
    <property type="match status" value="1"/>
</dbReference>
<feature type="non-terminal residue" evidence="4">
    <location>
        <position position="1"/>
    </location>
</feature>
<dbReference type="Gene3D" id="1.25.40.1040">
    <property type="match status" value="1"/>
</dbReference>
<protein>
    <recommendedName>
        <fullName evidence="3">N-terminal acetyltransferase B complex subunit MDM20 homolog</fullName>
    </recommendedName>
</protein>
<dbReference type="EMBL" id="CAXKWB010004307">
    <property type="protein sequence ID" value="CAL4073261.1"/>
    <property type="molecule type" value="Genomic_DNA"/>
</dbReference>